<sequence>MTIKLEFTFENEREVVEFLKGKDFKGESVTKAIDCKDVLKEIEDNKKAVAVPTSETAYTFPQLQKAAAELARAGKRDELKDIINSFGAAAITDIPEDRYNDLALKIREAGGVI</sequence>
<dbReference type="RefSeq" id="WP_324618881.1">
    <property type="nucleotide sequence ID" value="NZ_JAYKOT010000001.1"/>
</dbReference>
<organism evidence="1 2">
    <name type="scientific">Citroniella saccharovorans</name>
    <dbReference type="NCBI Taxonomy" id="2053367"/>
    <lineage>
        <taxon>Bacteria</taxon>
        <taxon>Bacillati</taxon>
        <taxon>Bacillota</taxon>
        <taxon>Tissierellia</taxon>
        <taxon>Tissierellales</taxon>
        <taxon>Peptoniphilaceae</taxon>
        <taxon>Citroniella</taxon>
    </lineage>
</organism>
<keyword evidence="2" id="KW-1185">Reference proteome</keyword>
<dbReference type="AlphaFoldDB" id="A0AAW9MWF7"/>
<protein>
    <recommendedName>
        <fullName evidence="3">Phage protein</fullName>
    </recommendedName>
</protein>
<gene>
    <name evidence="1" type="ORF">VLK81_02220</name>
</gene>
<accession>A0AAW9MWF7</accession>
<reference evidence="1 2" key="1">
    <citation type="submission" date="2024-01" db="EMBL/GenBank/DDBJ databases">
        <title>Complete genome sequence of Citroniella saccharovorans strain M6.X9, isolated from human fecal sample.</title>
        <authorList>
            <person name="Cheng G."/>
            <person name="Westerholm M."/>
            <person name="Schnurer A."/>
        </authorList>
    </citation>
    <scope>NUCLEOTIDE SEQUENCE [LARGE SCALE GENOMIC DNA]</scope>
    <source>
        <strain evidence="1 2">DSM 29873</strain>
    </source>
</reference>
<proteinExistence type="predicted"/>
<dbReference type="EMBL" id="JAYKOT010000001">
    <property type="protein sequence ID" value="MEB3428849.1"/>
    <property type="molecule type" value="Genomic_DNA"/>
</dbReference>
<dbReference type="Proteomes" id="UP001357733">
    <property type="component" value="Unassembled WGS sequence"/>
</dbReference>
<evidence type="ECO:0000313" key="2">
    <source>
        <dbReference type="Proteomes" id="UP001357733"/>
    </source>
</evidence>
<comment type="caution">
    <text evidence="1">The sequence shown here is derived from an EMBL/GenBank/DDBJ whole genome shotgun (WGS) entry which is preliminary data.</text>
</comment>
<evidence type="ECO:0008006" key="3">
    <source>
        <dbReference type="Google" id="ProtNLM"/>
    </source>
</evidence>
<evidence type="ECO:0000313" key="1">
    <source>
        <dbReference type="EMBL" id="MEB3428849.1"/>
    </source>
</evidence>
<name>A0AAW9MWF7_9FIRM</name>